<dbReference type="Proteomes" id="UP001611075">
    <property type="component" value="Unassembled WGS sequence"/>
</dbReference>
<gene>
    <name evidence="2" type="ORF">ACH4OY_32095</name>
</gene>
<dbReference type="EMBL" id="JBIRPU010000074">
    <property type="protein sequence ID" value="MFI0797275.1"/>
    <property type="molecule type" value="Genomic_DNA"/>
</dbReference>
<accession>A0ABW7SW31</accession>
<keyword evidence="3" id="KW-1185">Reference proteome</keyword>
<evidence type="ECO:0000313" key="3">
    <source>
        <dbReference type="Proteomes" id="UP001611075"/>
    </source>
</evidence>
<feature type="signal peptide" evidence="1">
    <location>
        <begin position="1"/>
        <end position="26"/>
    </location>
</feature>
<reference evidence="2 3" key="1">
    <citation type="submission" date="2024-10" db="EMBL/GenBank/DDBJ databases">
        <title>The Natural Products Discovery Center: Release of the First 8490 Sequenced Strains for Exploring Actinobacteria Biosynthetic Diversity.</title>
        <authorList>
            <person name="Kalkreuter E."/>
            <person name="Kautsar S.A."/>
            <person name="Yang D."/>
            <person name="Bader C.D."/>
            <person name="Teijaro C.N."/>
            <person name="Fluegel L."/>
            <person name="Davis C.M."/>
            <person name="Simpson J.R."/>
            <person name="Lauterbach L."/>
            <person name="Steele A.D."/>
            <person name="Gui C."/>
            <person name="Meng S."/>
            <person name="Li G."/>
            <person name="Viehrig K."/>
            <person name="Ye F."/>
            <person name="Su P."/>
            <person name="Kiefer A.F."/>
            <person name="Nichols A."/>
            <person name="Cepeda A.J."/>
            <person name="Yan W."/>
            <person name="Fan B."/>
            <person name="Jiang Y."/>
            <person name="Adhikari A."/>
            <person name="Zheng C.-J."/>
            <person name="Schuster L."/>
            <person name="Cowan T.M."/>
            <person name="Smanski M.J."/>
            <person name="Chevrette M.G."/>
            <person name="De Carvalho L.P.S."/>
            <person name="Shen B."/>
        </authorList>
    </citation>
    <scope>NUCLEOTIDE SEQUENCE [LARGE SCALE GENOMIC DNA]</scope>
    <source>
        <strain evidence="2 3">NPDC021253</strain>
    </source>
</reference>
<sequence>MKFWLRDLFRRWAGLAALLHSDAWYAAAQFACCDVPALYLFNMPVHSGVDDPHRRVLFSPRFEVDIDGLWLIDDAAE</sequence>
<organism evidence="2 3">
    <name type="scientific">Micromonospora rubida</name>
    <dbReference type="NCBI Taxonomy" id="2697657"/>
    <lineage>
        <taxon>Bacteria</taxon>
        <taxon>Bacillati</taxon>
        <taxon>Actinomycetota</taxon>
        <taxon>Actinomycetes</taxon>
        <taxon>Micromonosporales</taxon>
        <taxon>Micromonosporaceae</taxon>
        <taxon>Micromonospora</taxon>
    </lineage>
</organism>
<dbReference type="RefSeq" id="WP_396686113.1">
    <property type="nucleotide sequence ID" value="NZ_JBIRPU010000074.1"/>
</dbReference>
<evidence type="ECO:0000313" key="2">
    <source>
        <dbReference type="EMBL" id="MFI0797275.1"/>
    </source>
</evidence>
<evidence type="ECO:0000256" key="1">
    <source>
        <dbReference type="SAM" id="SignalP"/>
    </source>
</evidence>
<keyword evidence="1" id="KW-0732">Signal</keyword>
<comment type="caution">
    <text evidence="2">The sequence shown here is derived from an EMBL/GenBank/DDBJ whole genome shotgun (WGS) entry which is preliminary data.</text>
</comment>
<name>A0ABW7SW31_9ACTN</name>
<protein>
    <submittedName>
        <fullName evidence="2">Uncharacterized protein</fullName>
    </submittedName>
</protein>
<proteinExistence type="predicted"/>
<feature type="chain" id="PRO_5046520426" evidence="1">
    <location>
        <begin position="27"/>
        <end position="77"/>
    </location>
</feature>